<accession>A0AAX4J7H4</accession>
<dbReference type="Proteomes" id="UP001432109">
    <property type="component" value="Segment"/>
</dbReference>
<reference evidence="1" key="1">
    <citation type="submission" date="2023-12" db="EMBL/GenBank/DDBJ databases">
        <title>Isolation and Characterisation of Novel Lytic Bacteriophages for therapeutic applications in Prosthetic Joint Infections.</title>
        <authorList>
            <person name="Burton N."/>
            <person name="Melo L.D.R."/>
            <person name="Pearce B."/>
            <person name="Tadesse M.D."/>
            <person name="Vryonis E."/>
            <person name="Sagona A."/>
        </authorList>
    </citation>
    <scope>NUCLEOTIDE SEQUENCE</scope>
</reference>
<organism evidence="1 2">
    <name type="scientific">Staphylococcus phage CF5</name>
    <dbReference type="NCBI Taxonomy" id="3113739"/>
    <lineage>
        <taxon>Viruses</taxon>
        <taxon>Duplodnaviria</taxon>
        <taxon>Heunggongvirae</taxon>
        <taxon>Uroviricota</taxon>
        <taxon>Caudoviricetes</taxon>
        <taxon>Herelleviridae</taxon>
        <taxon>Twortvirinae</taxon>
        <taxon>Silviavirus</taxon>
    </lineage>
</organism>
<protein>
    <submittedName>
        <fullName evidence="1">Uncharacterized protein</fullName>
    </submittedName>
</protein>
<evidence type="ECO:0000313" key="2">
    <source>
        <dbReference type="Proteomes" id="UP001432109"/>
    </source>
</evidence>
<gene>
    <name evidence="1" type="ORF">CF5_0055</name>
</gene>
<evidence type="ECO:0000313" key="1">
    <source>
        <dbReference type="EMBL" id="WRW34659.1"/>
    </source>
</evidence>
<dbReference type="EMBL" id="PP034390">
    <property type="protein sequence ID" value="WRW34659.1"/>
    <property type="molecule type" value="Genomic_DNA"/>
</dbReference>
<proteinExistence type="predicted"/>
<sequence length="204" mass="23450">MSKLSDFLLTNEDIEDITSMIDSFELQEVKSAIGHNAFSTIMMIINNLKEEEDKIIVLSSLDKLLNTNRGSLVNYDSDYTTLRKKTNSELKKELIGETVEDLMYTSVDFLVNNYEDISQYEVVINTLITLNLIYLMNDDNTFGVEVGDEGNEVLDYVKEKELNILELVNKFEDLENKYHTNNIQSILDTEDITIKDVVKLLNNL</sequence>
<name>A0AAX4J7H4_9CAUD</name>